<dbReference type="CDD" id="cd01992">
    <property type="entry name" value="TilS_N"/>
    <property type="match status" value="1"/>
</dbReference>
<evidence type="ECO:0000313" key="8">
    <source>
        <dbReference type="EMBL" id="UZF85206.1"/>
    </source>
</evidence>
<keyword evidence="1 6" id="KW-0436">Ligase</keyword>
<reference evidence="8" key="1">
    <citation type="submission" date="2022-08" db="EMBL/GenBank/DDBJ databases">
        <title>Complete Genome Sequences of 2 Bosea sp. soil isolates.</title>
        <authorList>
            <person name="Alvarez Arevalo M."/>
            <person name="Sterndorff E.B."/>
            <person name="Faurdal D."/>
            <person name="Joergensen T.S."/>
            <person name="Weber T."/>
        </authorList>
    </citation>
    <scope>NUCLEOTIDE SEQUENCE</scope>
    <source>
        <strain evidence="8">NBC_00436</strain>
    </source>
</reference>
<dbReference type="PANTHER" id="PTHR43033">
    <property type="entry name" value="TRNA(ILE)-LYSIDINE SYNTHASE-RELATED"/>
    <property type="match status" value="1"/>
</dbReference>
<evidence type="ECO:0000256" key="4">
    <source>
        <dbReference type="ARBA" id="ARBA00022840"/>
    </source>
</evidence>
<comment type="catalytic activity">
    <reaction evidence="5 6">
        <text>cytidine(34) in tRNA(Ile2) + L-lysine + ATP = lysidine(34) in tRNA(Ile2) + AMP + diphosphate + H(+)</text>
        <dbReference type="Rhea" id="RHEA:43744"/>
        <dbReference type="Rhea" id="RHEA-COMP:10625"/>
        <dbReference type="Rhea" id="RHEA-COMP:10670"/>
        <dbReference type="ChEBI" id="CHEBI:15378"/>
        <dbReference type="ChEBI" id="CHEBI:30616"/>
        <dbReference type="ChEBI" id="CHEBI:32551"/>
        <dbReference type="ChEBI" id="CHEBI:33019"/>
        <dbReference type="ChEBI" id="CHEBI:82748"/>
        <dbReference type="ChEBI" id="CHEBI:83665"/>
        <dbReference type="ChEBI" id="CHEBI:456215"/>
        <dbReference type="EC" id="6.3.4.19"/>
    </reaction>
</comment>
<keyword evidence="6" id="KW-0963">Cytoplasm</keyword>
<dbReference type="EMBL" id="CP102774">
    <property type="protein sequence ID" value="UZF85206.1"/>
    <property type="molecule type" value="Genomic_DNA"/>
</dbReference>
<dbReference type="InterPro" id="IPR011063">
    <property type="entry name" value="TilS/TtcA_N"/>
</dbReference>
<dbReference type="InterPro" id="IPR012094">
    <property type="entry name" value="tRNA_Ile_lys_synt"/>
</dbReference>
<evidence type="ECO:0000259" key="7">
    <source>
        <dbReference type="Pfam" id="PF01171"/>
    </source>
</evidence>
<comment type="domain">
    <text evidence="6">The N-terminal region contains the highly conserved SGGXDS motif, predicted to be a P-loop motif involved in ATP binding.</text>
</comment>
<feature type="binding site" evidence="6">
    <location>
        <begin position="6"/>
        <end position="11"/>
    </location>
    <ligand>
        <name>ATP</name>
        <dbReference type="ChEBI" id="CHEBI:30616"/>
    </ligand>
</feature>
<gene>
    <name evidence="6 8" type="primary">tilS</name>
    <name evidence="8" type="ORF">NWE54_15355</name>
</gene>
<dbReference type="NCBIfam" id="TIGR02432">
    <property type="entry name" value="lysidine_TilS_N"/>
    <property type="match status" value="1"/>
</dbReference>
<comment type="function">
    <text evidence="6">Ligates lysine onto the cytidine present at position 34 of the AUA codon-specific tRNA(Ile) that contains the anticodon CAU, in an ATP-dependent manner. Cytidine is converted to lysidine, thus changing the amino acid specificity of the tRNA from methionine to isoleucine.</text>
</comment>
<feature type="domain" description="tRNA(Ile)-lysidine/2-thiocytidine synthase N-terminal" evidence="7">
    <location>
        <begin position="1"/>
        <end position="180"/>
    </location>
</feature>
<dbReference type="GO" id="GO:0005524">
    <property type="term" value="F:ATP binding"/>
    <property type="evidence" value="ECO:0007669"/>
    <property type="project" value="UniProtKB-UniRule"/>
</dbReference>
<evidence type="ECO:0000256" key="5">
    <source>
        <dbReference type="ARBA" id="ARBA00048539"/>
    </source>
</evidence>
<dbReference type="PANTHER" id="PTHR43033:SF1">
    <property type="entry name" value="TRNA(ILE)-LYSIDINE SYNTHASE-RELATED"/>
    <property type="match status" value="1"/>
</dbReference>
<evidence type="ECO:0000256" key="2">
    <source>
        <dbReference type="ARBA" id="ARBA00022694"/>
    </source>
</evidence>
<evidence type="ECO:0000256" key="1">
    <source>
        <dbReference type="ARBA" id="ARBA00022598"/>
    </source>
</evidence>
<keyword evidence="2 6" id="KW-0819">tRNA processing</keyword>
<dbReference type="Gene3D" id="3.40.50.620">
    <property type="entry name" value="HUPs"/>
    <property type="match status" value="1"/>
</dbReference>
<comment type="subcellular location">
    <subcellularLocation>
        <location evidence="6">Cytoplasm</location>
    </subcellularLocation>
</comment>
<sequence>MLVAVSGGPDSVALLALLAAWAQMQDRPPLHAATVDHGLRPESAGEAAAVAALCAKLGVGHAALRWEGLKPGSSVQAEARRARYALLANEARRLGGATLVTAHTLDDQAETMLMRLAHGSGPSGLAGMRGRSEVNGVALVRPLLGIPKARLIATAEARGLPFVRDPSNSDLRFERVRWRETMPVLAEQGLTAERFGRLAERMARLDAAAAQRARIVLAEVSLPAGTAGDGLRLRFSTLISEPDEIVLRVLALALDAVVAGGEGHGRLERLEACGATLTEAARVGSALRRTLSGCVLSLGRDGVLALQLEPPRRRGVHSSAS</sequence>
<dbReference type="AlphaFoldDB" id="A0A9E7ZQN6"/>
<evidence type="ECO:0000256" key="6">
    <source>
        <dbReference type="HAMAP-Rule" id="MF_01161"/>
    </source>
</evidence>
<dbReference type="GO" id="GO:0032267">
    <property type="term" value="F:tRNA(Ile)-lysidine synthase activity"/>
    <property type="evidence" value="ECO:0007669"/>
    <property type="project" value="UniProtKB-EC"/>
</dbReference>
<proteinExistence type="inferred from homology"/>
<dbReference type="InterPro" id="IPR014729">
    <property type="entry name" value="Rossmann-like_a/b/a_fold"/>
</dbReference>
<dbReference type="HAMAP" id="MF_01161">
    <property type="entry name" value="tRNA_Ile_lys_synt"/>
    <property type="match status" value="1"/>
</dbReference>
<protein>
    <recommendedName>
        <fullName evidence="6">tRNA(Ile)-lysidine synthase</fullName>
        <ecNumber evidence="6">6.3.4.19</ecNumber>
    </recommendedName>
    <alternativeName>
        <fullName evidence="6">tRNA(Ile)-2-lysyl-cytidine synthase</fullName>
    </alternativeName>
    <alternativeName>
        <fullName evidence="6">tRNA(Ile)-lysidine synthetase</fullName>
    </alternativeName>
</protein>
<dbReference type="GO" id="GO:0006400">
    <property type="term" value="P:tRNA modification"/>
    <property type="evidence" value="ECO:0007669"/>
    <property type="project" value="UniProtKB-UniRule"/>
</dbReference>
<dbReference type="Pfam" id="PF01171">
    <property type="entry name" value="ATP_bind_3"/>
    <property type="match status" value="1"/>
</dbReference>
<dbReference type="InterPro" id="IPR012795">
    <property type="entry name" value="tRNA_Ile_lys_synt_N"/>
</dbReference>
<dbReference type="GO" id="GO:0005737">
    <property type="term" value="C:cytoplasm"/>
    <property type="evidence" value="ECO:0007669"/>
    <property type="project" value="UniProtKB-SubCell"/>
</dbReference>
<organism evidence="8">
    <name type="scientific">Bosea sp. NBC_00436</name>
    <dbReference type="NCBI Taxonomy" id="2969620"/>
    <lineage>
        <taxon>Bacteria</taxon>
        <taxon>Pseudomonadati</taxon>
        <taxon>Pseudomonadota</taxon>
        <taxon>Alphaproteobacteria</taxon>
        <taxon>Hyphomicrobiales</taxon>
        <taxon>Boseaceae</taxon>
        <taxon>Bosea</taxon>
    </lineage>
</organism>
<accession>A0A9E7ZQN6</accession>
<name>A0A9E7ZQN6_9HYPH</name>
<dbReference type="SUPFAM" id="SSF52402">
    <property type="entry name" value="Adenine nucleotide alpha hydrolases-like"/>
    <property type="match status" value="1"/>
</dbReference>
<comment type="similarity">
    <text evidence="6">Belongs to the tRNA(Ile)-lysidine synthase family.</text>
</comment>
<keyword evidence="4 6" id="KW-0067">ATP-binding</keyword>
<evidence type="ECO:0000256" key="3">
    <source>
        <dbReference type="ARBA" id="ARBA00022741"/>
    </source>
</evidence>
<keyword evidence="3 6" id="KW-0547">Nucleotide-binding</keyword>
<dbReference type="EC" id="6.3.4.19" evidence="6"/>